<dbReference type="RefSeq" id="WP_350257710.1">
    <property type="nucleotide sequence ID" value="NZ_CP138335.1"/>
</dbReference>
<accession>A0AAU7V680</accession>
<dbReference type="KEGG" id="sapp:SAC06_07605"/>
<proteinExistence type="predicted"/>
<evidence type="ECO:0000313" key="2">
    <source>
        <dbReference type="EMBL" id="XBW07504.1"/>
    </source>
</evidence>
<gene>
    <name evidence="2" type="ORF">SAC06_07605</name>
</gene>
<name>A0AAU7V680_9ACTO</name>
<feature type="domain" description="DUF6457" evidence="1">
    <location>
        <begin position="10"/>
        <end position="88"/>
    </location>
</feature>
<dbReference type="AlphaFoldDB" id="A0AAU7V680"/>
<reference evidence="2" key="1">
    <citation type="submission" date="2023-11" db="EMBL/GenBank/DDBJ databases">
        <title>Scrofimicrobium hongkongense sp. nov., isolated from a patient with peritonitis.</title>
        <authorList>
            <person name="Lao H.Y."/>
            <person name="Wong A.Y.P."/>
            <person name="Ng T.L."/>
            <person name="Wong R.Y.L."/>
            <person name="Yau M.C.Y."/>
            <person name="Lam J.Y.W."/>
            <person name="Siu G.K.H."/>
        </authorList>
    </citation>
    <scope>NUCLEOTIDE SEQUENCE</scope>
    <source>
        <strain evidence="2">R131</strain>
    </source>
</reference>
<dbReference type="Pfam" id="PF20058">
    <property type="entry name" value="DUF6457"/>
    <property type="match status" value="1"/>
</dbReference>
<sequence>MAPKKDDPQEMEKMRQWLGAAATELDLDQKTIAEVEQPLLGLIGTVAHGPSRPGAPLSAYLVGVAVGRGADPEQAISQLTQLAESYPSTGR</sequence>
<dbReference type="EMBL" id="CP138335">
    <property type="protein sequence ID" value="XBW07504.1"/>
    <property type="molecule type" value="Genomic_DNA"/>
</dbReference>
<evidence type="ECO:0000259" key="1">
    <source>
        <dbReference type="Pfam" id="PF20058"/>
    </source>
</evidence>
<organism evidence="2">
    <name type="scientific">Scrofimicrobium appendicitidis</name>
    <dbReference type="NCBI Taxonomy" id="3079930"/>
    <lineage>
        <taxon>Bacteria</taxon>
        <taxon>Bacillati</taxon>
        <taxon>Actinomycetota</taxon>
        <taxon>Actinomycetes</taxon>
        <taxon>Actinomycetales</taxon>
        <taxon>Actinomycetaceae</taxon>
        <taxon>Scrofimicrobium</taxon>
    </lineage>
</organism>
<protein>
    <submittedName>
        <fullName evidence="2">DUF6457 domain-containing protein</fullName>
    </submittedName>
</protein>
<dbReference type="InterPro" id="IPR045598">
    <property type="entry name" value="DUF6457"/>
</dbReference>